<feature type="domain" description="Thiamine pyrophosphate enzyme TPP-binding" evidence="2">
    <location>
        <begin position="13"/>
        <end position="68"/>
    </location>
</feature>
<name>A0A8J3ULW8_9ACTN</name>
<dbReference type="RefSeq" id="WP_203976337.1">
    <property type="nucleotide sequence ID" value="NZ_BAAAKY010000050.1"/>
</dbReference>
<dbReference type="Pfam" id="PF02775">
    <property type="entry name" value="TPP_enzyme_C"/>
    <property type="match status" value="1"/>
</dbReference>
<dbReference type="InterPro" id="IPR011766">
    <property type="entry name" value="TPP_enzyme_TPP-bd"/>
</dbReference>
<gene>
    <name evidence="3" type="ORF">Psi02_40570</name>
</gene>
<keyword evidence="1" id="KW-0786">Thiamine pyrophosphate</keyword>
<dbReference type="Gene3D" id="3.40.50.970">
    <property type="match status" value="1"/>
</dbReference>
<dbReference type="InterPro" id="IPR029061">
    <property type="entry name" value="THDP-binding"/>
</dbReference>
<dbReference type="EMBL" id="BOOQ01000026">
    <property type="protein sequence ID" value="GII47633.1"/>
    <property type="molecule type" value="Genomic_DNA"/>
</dbReference>
<dbReference type="GO" id="GO:0000287">
    <property type="term" value="F:magnesium ion binding"/>
    <property type="evidence" value="ECO:0007669"/>
    <property type="project" value="InterPro"/>
</dbReference>
<accession>A0A8J3ULW8</accession>
<sequence>MHCSLRHVRPGGGGVGLRLAVPDRPVVAIVGDGSAVYGIQALWGAARHRIGAIFVVPANGRYAVMDRPAERRRFRLRVPPRRIFHDIYGREDLGRIDLRR</sequence>
<dbReference type="SUPFAM" id="SSF52518">
    <property type="entry name" value="Thiamin diphosphate-binding fold (THDP-binding)"/>
    <property type="match status" value="1"/>
</dbReference>
<organism evidence="3 4">
    <name type="scientific">Planotetraspora silvatica</name>
    <dbReference type="NCBI Taxonomy" id="234614"/>
    <lineage>
        <taxon>Bacteria</taxon>
        <taxon>Bacillati</taxon>
        <taxon>Actinomycetota</taxon>
        <taxon>Actinomycetes</taxon>
        <taxon>Streptosporangiales</taxon>
        <taxon>Streptosporangiaceae</taxon>
        <taxon>Planotetraspora</taxon>
    </lineage>
</organism>
<dbReference type="Proteomes" id="UP000644610">
    <property type="component" value="Unassembled WGS sequence"/>
</dbReference>
<evidence type="ECO:0000313" key="4">
    <source>
        <dbReference type="Proteomes" id="UP000644610"/>
    </source>
</evidence>
<evidence type="ECO:0000259" key="2">
    <source>
        <dbReference type="Pfam" id="PF02775"/>
    </source>
</evidence>
<dbReference type="InterPro" id="IPR000399">
    <property type="entry name" value="TPP-bd_CS"/>
</dbReference>
<reference evidence="3" key="1">
    <citation type="submission" date="2021-01" db="EMBL/GenBank/DDBJ databases">
        <title>Whole genome shotgun sequence of Planotetraspora silvatica NBRC 100141.</title>
        <authorList>
            <person name="Komaki H."/>
            <person name="Tamura T."/>
        </authorList>
    </citation>
    <scope>NUCLEOTIDE SEQUENCE</scope>
    <source>
        <strain evidence="3">NBRC 100141</strain>
    </source>
</reference>
<keyword evidence="4" id="KW-1185">Reference proteome</keyword>
<dbReference type="PROSITE" id="PS00187">
    <property type="entry name" value="TPP_ENZYMES"/>
    <property type="match status" value="1"/>
</dbReference>
<proteinExistence type="predicted"/>
<protein>
    <recommendedName>
        <fullName evidence="2">Thiamine pyrophosphate enzyme TPP-binding domain-containing protein</fullName>
    </recommendedName>
</protein>
<evidence type="ECO:0000313" key="3">
    <source>
        <dbReference type="EMBL" id="GII47633.1"/>
    </source>
</evidence>
<dbReference type="GO" id="GO:0030976">
    <property type="term" value="F:thiamine pyrophosphate binding"/>
    <property type="evidence" value="ECO:0007669"/>
    <property type="project" value="InterPro"/>
</dbReference>
<comment type="caution">
    <text evidence="3">The sequence shown here is derived from an EMBL/GenBank/DDBJ whole genome shotgun (WGS) entry which is preliminary data.</text>
</comment>
<dbReference type="GO" id="GO:0003824">
    <property type="term" value="F:catalytic activity"/>
    <property type="evidence" value="ECO:0007669"/>
    <property type="project" value="InterPro"/>
</dbReference>
<evidence type="ECO:0000256" key="1">
    <source>
        <dbReference type="ARBA" id="ARBA00023052"/>
    </source>
</evidence>
<dbReference type="AlphaFoldDB" id="A0A8J3ULW8"/>